<gene>
    <name evidence="1" type="ORF">BFR47_15535</name>
</gene>
<reference evidence="1 2" key="1">
    <citation type="submission" date="2016-07" db="EMBL/GenBank/DDBJ databases">
        <title>Draft Genome Sequence of Oceanisphaera psychrotolerans, isolated from coastal sediment samples.</title>
        <authorList>
            <person name="Zhuo S."/>
            <person name="Ruan Z."/>
        </authorList>
    </citation>
    <scope>NUCLEOTIDE SEQUENCE [LARGE SCALE GENOMIC DNA]</scope>
    <source>
        <strain evidence="1 2">LAM-WHM-ZC</strain>
    </source>
</reference>
<evidence type="ECO:0000313" key="1">
    <source>
        <dbReference type="EMBL" id="OIN08149.1"/>
    </source>
</evidence>
<protein>
    <recommendedName>
        <fullName evidence="3">DUF2989 domain-containing protein</fullName>
    </recommendedName>
</protein>
<sequence>MNTKSAFLILMTPLFLAACEQDRIQTICETTPHFCVDLHEDSWCKFERSNLIRARRQQASSPDDASDYQLMVSLKRYHDCLDPLLDIEYTKRKERKNDKLEAILKARNALAQLEQQSLNSDYPELLLWHWQHHGNLSARARFIKLADRPEMLKPELQKALAALLTLRDSAAAEQALHRALSLYEADATIDTDIIANLIGLYVREQRYREVWIWSRVLAKLNPDNRVDLTRMNVYARFDNIQQQQMQQRVDTIIDLLQEGTYNRS</sequence>
<dbReference type="OrthoDB" id="5900133at2"/>
<organism evidence="1 2">
    <name type="scientific">Oceanisphaera psychrotolerans</name>
    <dbReference type="NCBI Taxonomy" id="1414654"/>
    <lineage>
        <taxon>Bacteria</taxon>
        <taxon>Pseudomonadati</taxon>
        <taxon>Pseudomonadota</taxon>
        <taxon>Gammaproteobacteria</taxon>
        <taxon>Aeromonadales</taxon>
        <taxon>Aeromonadaceae</taxon>
        <taxon>Oceanisphaera</taxon>
    </lineage>
</organism>
<evidence type="ECO:0008006" key="3">
    <source>
        <dbReference type="Google" id="ProtNLM"/>
    </source>
</evidence>
<dbReference type="Proteomes" id="UP000243073">
    <property type="component" value="Unassembled WGS sequence"/>
</dbReference>
<dbReference type="STRING" id="1414654.BFR47_15535"/>
<proteinExistence type="predicted"/>
<dbReference type="Pfam" id="PF11207">
    <property type="entry name" value="DUF2989"/>
    <property type="match status" value="1"/>
</dbReference>
<accession>A0A1J4QE81</accession>
<keyword evidence="2" id="KW-1185">Reference proteome</keyword>
<dbReference type="PROSITE" id="PS51257">
    <property type="entry name" value="PROKAR_LIPOPROTEIN"/>
    <property type="match status" value="1"/>
</dbReference>
<dbReference type="RefSeq" id="WP_071473076.1">
    <property type="nucleotide sequence ID" value="NZ_MDKE01000028.1"/>
</dbReference>
<comment type="caution">
    <text evidence="1">The sequence shown here is derived from an EMBL/GenBank/DDBJ whole genome shotgun (WGS) entry which is preliminary data.</text>
</comment>
<evidence type="ECO:0000313" key="2">
    <source>
        <dbReference type="Proteomes" id="UP000243073"/>
    </source>
</evidence>
<name>A0A1J4QE81_9GAMM</name>
<dbReference type="InterPro" id="IPR021372">
    <property type="entry name" value="DUF2989"/>
</dbReference>
<dbReference type="AlphaFoldDB" id="A0A1J4QE81"/>
<dbReference type="EMBL" id="MDKE01000028">
    <property type="protein sequence ID" value="OIN08149.1"/>
    <property type="molecule type" value="Genomic_DNA"/>
</dbReference>